<comment type="caution">
    <text evidence="2">The sequence shown here is derived from an EMBL/GenBank/DDBJ whole genome shotgun (WGS) entry which is preliminary data.</text>
</comment>
<dbReference type="CDD" id="cd07033">
    <property type="entry name" value="TPP_PYR_DXS_TK_like"/>
    <property type="match status" value="1"/>
</dbReference>
<keyword evidence="3" id="KW-1185">Reference proteome</keyword>
<dbReference type="PANTHER" id="PTHR43825:SF5">
    <property type="entry name" value="HYPOTHETICAL TRANSKETOLASE FAMILY PROTEIN"/>
    <property type="match status" value="1"/>
</dbReference>
<dbReference type="EMBL" id="JBHSHJ010000001">
    <property type="protein sequence ID" value="MFC4787447.1"/>
    <property type="molecule type" value="Genomic_DNA"/>
</dbReference>
<dbReference type="SMART" id="SM00861">
    <property type="entry name" value="Transket_pyr"/>
    <property type="match status" value="1"/>
</dbReference>
<dbReference type="PANTHER" id="PTHR43825">
    <property type="entry name" value="PYRUVATE DEHYDROGENASE E1 COMPONENT"/>
    <property type="match status" value="1"/>
</dbReference>
<dbReference type="InterPro" id="IPR005475">
    <property type="entry name" value="Transketolase-like_Pyr-bd"/>
</dbReference>
<evidence type="ECO:0000313" key="2">
    <source>
        <dbReference type="EMBL" id="MFC4787447.1"/>
    </source>
</evidence>
<feature type="domain" description="Transketolase-like pyrimidine-binding" evidence="1">
    <location>
        <begin position="1"/>
        <end position="163"/>
    </location>
</feature>
<dbReference type="SUPFAM" id="SSF52518">
    <property type="entry name" value="Thiamin diphosphate-binding fold (THDP-binding)"/>
    <property type="match status" value="1"/>
</dbReference>
<accession>A0ABV9QA45</accession>
<sequence length="300" mass="33013">MRNAFIEELVYLAHQHPHIALIVGDLGYSVVEPFADSFPDRFINAGVAEQNMTGLAAGMASEGYHVFTYSIANFPTFRCAEQIRNDIDYHQLPVTVVSVGGGLAYGALGYSHHAVQDYALMRSFPNMLIAAPGDPMEVRACMRYLIQNPQPSYLRLGKAGEPCFHTQVPTIHPGRWLSVIQAKEAIEKPSTFLTTGATLAIAAEWLKNTPYKNHSVHSLPLWGMSNKSMQAAQFHPFSAVESVEDHLMDGGFGSWLMESVVTHKESLTKLDIYSLSADVCNLVGSQTLLNQYGGLVPKKK</sequence>
<organism evidence="2 3">
    <name type="scientific">Giesbergeria sinuosa</name>
    <dbReference type="NCBI Taxonomy" id="80883"/>
    <lineage>
        <taxon>Bacteria</taxon>
        <taxon>Pseudomonadati</taxon>
        <taxon>Pseudomonadota</taxon>
        <taxon>Betaproteobacteria</taxon>
        <taxon>Burkholderiales</taxon>
        <taxon>Comamonadaceae</taxon>
        <taxon>Giesbergeria</taxon>
    </lineage>
</organism>
<evidence type="ECO:0000259" key="1">
    <source>
        <dbReference type="SMART" id="SM00861"/>
    </source>
</evidence>
<dbReference type="Pfam" id="PF02779">
    <property type="entry name" value="Transket_pyr"/>
    <property type="match status" value="1"/>
</dbReference>
<dbReference type="Proteomes" id="UP001596001">
    <property type="component" value="Unassembled WGS sequence"/>
</dbReference>
<dbReference type="InterPro" id="IPR051157">
    <property type="entry name" value="PDH/Transketolase"/>
</dbReference>
<gene>
    <name evidence="2" type="ORF">ACFO6X_00335</name>
</gene>
<name>A0ABV9QA45_9BURK</name>
<evidence type="ECO:0000313" key="3">
    <source>
        <dbReference type="Proteomes" id="UP001596001"/>
    </source>
</evidence>
<dbReference type="InterPro" id="IPR029061">
    <property type="entry name" value="THDP-binding"/>
</dbReference>
<dbReference type="Gene3D" id="3.40.50.970">
    <property type="match status" value="1"/>
</dbReference>
<proteinExistence type="predicted"/>
<protein>
    <submittedName>
        <fullName evidence="2">Transketolase family protein</fullName>
    </submittedName>
</protein>
<dbReference type="RefSeq" id="WP_382428911.1">
    <property type="nucleotide sequence ID" value="NZ_JBHSHJ010000001.1"/>
</dbReference>
<reference evidence="3" key="1">
    <citation type="journal article" date="2019" name="Int. J. Syst. Evol. Microbiol.">
        <title>The Global Catalogue of Microorganisms (GCM) 10K type strain sequencing project: providing services to taxonomists for standard genome sequencing and annotation.</title>
        <authorList>
            <consortium name="The Broad Institute Genomics Platform"/>
            <consortium name="The Broad Institute Genome Sequencing Center for Infectious Disease"/>
            <person name="Wu L."/>
            <person name="Ma J."/>
        </authorList>
    </citation>
    <scope>NUCLEOTIDE SEQUENCE [LARGE SCALE GENOMIC DNA]</scope>
    <source>
        <strain evidence="3">CCUG 49452</strain>
    </source>
</reference>